<dbReference type="SUPFAM" id="SSF161098">
    <property type="entry name" value="MetI-like"/>
    <property type="match status" value="1"/>
</dbReference>
<keyword evidence="10" id="KW-1185">Reference proteome</keyword>
<evidence type="ECO:0000313" key="9">
    <source>
        <dbReference type="EMBL" id="SFP95304.1"/>
    </source>
</evidence>
<accession>A0A1I5UJ36</accession>
<proteinExistence type="inferred from homology"/>
<gene>
    <name evidence="9" type="ORF">SAMN05444406_10759</name>
</gene>
<comment type="subcellular location">
    <subcellularLocation>
        <location evidence="1 7">Cell membrane</location>
        <topology evidence="1 7">Multi-pass membrane protein</topology>
    </subcellularLocation>
</comment>
<dbReference type="GO" id="GO:0005886">
    <property type="term" value="C:plasma membrane"/>
    <property type="evidence" value="ECO:0007669"/>
    <property type="project" value="UniProtKB-SubCell"/>
</dbReference>
<dbReference type="InterPro" id="IPR000515">
    <property type="entry name" value="MetI-like"/>
</dbReference>
<dbReference type="Pfam" id="PF00528">
    <property type="entry name" value="BPD_transp_1"/>
    <property type="match status" value="1"/>
</dbReference>
<evidence type="ECO:0000256" key="4">
    <source>
        <dbReference type="ARBA" id="ARBA00022692"/>
    </source>
</evidence>
<evidence type="ECO:0000256" key="6">
    <source>
        <dbReference type="ARBA" id="ARBA00023136"/>
    </source>
</evidence>
<evidence type="ECO:0000256" key="7">
    <source>
        <dbReference type="RuleBase" id="RU363032"/>
    </source>
</evidence>
<dbReference type="AlphaFoldDB" id="A0A1I5UJ36"/>
<keyword evidence="5 7" id="KW-1133">Transmembrane helix</keyword>
<protein>
    <submittedName>
        <fullName evidence="9">Putative aldouronate transport system permease protein</fullName>
    </submittedName>
</protein>
<evidence type="ECO:0000313" key="10">
    <source>
        <dbReference type="Proteomes" id="UP000198577"/>
    </source>
</evidence>
<sequence>MALPVIAYYIIFHYMPMYGAIIAFKEFNPALGIIRSPWVGFKHFKSFFEGVYFWRLIRNTLLISIYSLVWGFPAPIILALLLNEVKNNYFKRTVQTISYLPHFISLVVVCGIIKDFTSTDGVINDIIELLGGERTNFLMKPEWFRPIYVGSGIWQEVGWGSIIYLAAITNIDPELYEAATIDGASRWKQTWHITLPGIVPTIVILLILRLGGLMSVGFEKIILLYNSATMETADVISSYVYRRGLLDFDYSFSAAVGLFNSVINLILITSANKLSRKISETSLW</sequence>
<dbReference type="RefSeq" id="WP_092282139.1">
    <property type="nucleotide sequence ID" value="NZ_FOXR01000007.1"/>
</dbReference>
<evidence type="ECO:0000256" key="5">
    <source>
        <dbReference type="ARBA" id="ARBA00022989"/>
    </source>
</evidence>
<feature type="domain" description="ABC transmembrane type-1" evidence="8">
    <location>
        <begin position="57"/>
        <end position="271"/>
    </location>
</feature>
<dbReference type="GO" id="GO:0055085">
    <property type="term" value="P:transmembrane transport"/>
    <property type="evidence" value="ECO:0007669"/>
    <property type="project" value="InterPro"/>
</dbReference>
<dbReference type="InterPro" id="IPR035906">
    <property type="entry name" value="MetI-like_sf"/>
</dbReference>
<dbReference type="CDD" id="cd06261">
    <property type="entry name" value="TM_PBP2"/>
    <property type="match status" value="1"/>
</dbReference>
<dbReference type="Gene3D" id="1.10.3720.10">
    <property type="entry name" value="MetI-like"/>
    <property type="match status" value="1"/>
</dbReference>
<evidence type="ECO:0000256" key="1">
    <source>
        <dbReference type="ARBA" id="ARBA00004651"/>
    </source>
</evidence>
<evidence type="ECO:0000256" key="2">
    <source>
        <dbReference type="ARBA" id="ARBA00022448"/>
    </source>
</evidence>
<feature type="transmembrane region" description="Helical" evidence="7">
    <location>
        <begin position="195"/>
        <end position="218"/>
    </location>
</feature>
<name>A0A1I5UJ36_9FIRM</name>
<feature type="transmembrane region" description="Helical" evidence="7">
    <location>
        <begin position="250"/>
        <end position="268"/>
    </location>
</feature>
<dbReference type="Proteomes" id="UP000198577">
    <property type="component" value="Unassembled WGS sequence"/>
</dbReference>
<dbReference type="EMBL" id="FOXR01000007">
    <property type="protein sequence ID" value="SFP95304.1"/>
    <property type="molecule type" value="Genomic_DNA"/>
</dbReference>
<evidence type="ECO:0000259" key="8">
    <source>
        <dbReference type="PROSITE" id="PS50928"/>
    </source>
</evidence>
<keyword evidence="6 7" id="KW-0472">Membrane</keyword>
<dbReference type="OrthoDB" id="2637002at2"/>
<dbReference type="PROSITE" id="PS50928">
    <property type="entry name" value="ABC_TM1"/>
    <property type="match status" value="1"/>
</dbReference>
<reference evidence="9 10" key="1">
    <citation type="submission" date="2016-10" db="EMBL/GenBank/DDBJ databases">
        <authorList>
            <person name="de Groot N.N."/>
        </authorList>
    </citation>
    <scope>NUCLEOTIDE SEQUENCE [LARGE SCALE GENOMIC DNA]</scope>
    <source>
        <strain evidence="9 10">DSM 20678</strain>
    </source>
</reference>
<feature type="transmembrane region" description="Helical" evidence="7">
    <location>
        <begin position="6"/>
        <end position="24"/>
    </location>
</feature>
<organism evidence="9 10">
    <name type="scientific">Caldicoprobacter faecalis</name>
    <dbReference type="NCBI Taxonomy" id="937334"/>
    <lineage>
        <taxon>Bacteria</taxon>
        <taxon>Bacillati</taxon>
        <taxon>Bacillota</taxon>
        <taxon>Clostridia</taxon>
        <taxon>Caldicoprobacterales</taxon>
        <taxon>Caldicoprobacteraceae</taxon>
        <taxon>Caldicoprobacter</taxon>
    </lineage>
</organism>
<keyword evidence="3" id="KW-1003">Cell membrane</keyword>
<comment type="similarity">
    <text evidence="7">Belongs to the binding-protein-dependent transport system permease family.</text>
</comment>
<keyword evidence="2 7" id="KW-0813">Transport</keyword>
<dbReference type="STRING" id="937334.SAMN05444406_10759"/>
<dbReference type="PANTHER" id="PTHR43227">
    <property type="entry name" value="BLL4140 PROTEIN"/>
    <property type="match status" value="1"/>
</dbReference>
<evidence type="ECO:0000256" key="3">
    <source>
        <dbReference type="ARBA" id="ARBA00022475"/>
    </source>
</evidence>
<dbReference type="InterPro" id="IPR050809">
    <property type="entry name" value="UgpAE/MalFG_permease"/>
</dbReference>
<dbReference type="PANTHER" id="PTHR43227:SF11">
    <property type="entry name" value="BLL4140 PROTEIN"/>
    <property type="match status" value="1"/>
</dbReference>
<feature type="transmembrane region" description="Helical" evidence="7">
    <location>
        <begin position="61"/>
        <end position="82"/>
    </location>
</feature>
<keyword evidence="4 7" id="KW-0812">Transmembrane</keyword>